<dbReference type="Gene3D" id="3.50.50.60">
    <property type="entry name" value="FAD/NAD(P)-binding domain"/>
    <property type="match status" value="2"/>
</dbReference>
<evidence type="ECO:0000313" key="3">
    <source>
        <dbReference type="EMBL" id="SNC73316.1"/>
    </source>
</evidence>
<dbReference type="PANTHER" id="PTHR42877:SF4">
    <property type="entry name" value="FAD_NAD(P)-BINDING DOMAIN-CONTAINING PROTEIN-RELATED"/>
    <property type="match status" value="1"/>
</dbReference>
<accession>A0A212U547</accession>
<reference evidence="3 4" key="1">
    <citation type="submission" date="2017-06" db="EMBL/GenBank/DDBJ databases">
        <authorList>
            <person name="Kim H.J."/>
            <person name="Triplett B.A."/>
        </authorList>
    </citation>
    <scope>NUCLEOTIDE SEQUENCE [LARGE SCALE GENOMIC DNA]</scope>
    <source>
        <strain evidence="3 4">DSM 22179</strain>
    </source>
</reference>
<dbReference type="AlphaFoldDB" id="A0A212U547"/>
<feature type="region of interest" description="Disordered" evidence="1">
    <location>
        <begin position="242"/>
        <end position="265"/>
    </location>
</feature>
<dbReference type="Proteomes" id="UP000198122">
    <property type="component" value="Unassembled WGS sequence"/>
</dbReference>
<dbReference type="InterPro" id="IPR051209">
    <property type="entry name" value="FAD-bind_Monooxygenase_sf"/>
</dbReference>
<dbReference type="SUPFAM" id="SSF51905">
    <property type="entry name" value="FAD/NAD(P)-binding domain"/>
    <property type="match status" value="1"/>
</dbReference>
<dbReference type="GO" id="GO:0016491">
    <property type="term" value="F:oxidoreductase activity"/>
    <property type="evidence" value="ECO:0007669"/>
    <property type="project" value="InterPro"/>
</dbReference>
<dbReference type="PANTHER" id="PTHR42877">
    <property type="entry name" value="L-ORNITHINE N(5)-MONOOXYGENASE-RELATED"/>
    <property type="match status" value="1"/>
</dbReference>
<feature type="compositionally biased region" description="Basic and acidic residues" evidence="1">
    <location>
        <begin position="242"/>
        <end position="251"/>
    </location>
</feature>
<organism evidence="3 4">
    <name type="scientific">Kytococcus aerolatus</name>
    <dbReference type="NCBI Taxonomy" id="592308"/>
    <lineage>
        <taxon>Bacteria</taxon>
        <taxon>Bacillati</taxon>
        <taxon>Actinomycetota</taxon>
        <taxon>Actinomycetes</taxon>
        <taxon>Micrococcales</taxon>
        <taxon>Kytococcaceae</taxon>
        <taxon>Kytococcus</taxon>
    </lineage>
</organism>
<gene>
    <name evidence="3" type="ORF">SAMN05445756_1903</name>
</gene>
<protein>
    <submittedName>
        <fullName evidence="3">Predicted flavoprotein CzcO associated with the cation diffusion facilitator CzcD</fullName>
    </submittedName>
</protein>
<keyword evidence="4" id="KW-1185">Reference proteome</keyword>
<sequence>MTAHAVAIIGAGFQGLTVADALLRRGIRDVVLLDERGEAGGCWLDRRDPGARTRASVSESTLPHRPRLEGEAGPSAHAMRQYLRRLASFSGATERLVPARVVAADQGADHVWTLRLADGGTVRARQLVLATGSDGDPVVPDLRGVDSFGGELAHTHLWDAGLETAGRHVVVLGEPGARGGIDHVNLAAALADEAASVTVFAPDHPWILPEVPAGESVDAVDVLGANRRVQRTGAIARTMGRVVREATRPDDQPAGAPEPPPAGRPARWQRAMAASAHLAARDLPRELWEDHLSSLPLHAGTVRSEEWFRAAGEGRVRLLRWGVHRVRPDAVVDVHGTRHRADLLVLTTGTAPLPPGAGIQGLDAADGGRLAGWAPHLGTLGQVPNLHVVGGPASDLPVGGDAVVAAARAGLVAQLVQATESAGAAAVVASPDAFDRWEHTVHRLQRATGAARDVHAPMWSGRRRDLVRLLRGRPGDFLLR</sequence>
<evidence type="ECO:0000313" key="4">
    <source>
        <dbReference type="Proteomes" id="UP000198122"/>
    </source>
</evidence>
<feature type="domain" description="FAD/NAD(P)-binding" evidence="2">
    <location>
        <begin position="5"/>
        <end position="200"/>
    </location>
</feature>
<dbReference type="RefSeq" id="WP_088818895.1">
    <property type="nucleotide sequence ID" value="NZ_FYEZ01000003.1"/>
</dbReference>
<evidence type="ECO:0000259" key="2">
    <source>
        <dbReference type="Pfam" id="PF07992"/>
    </source>
</evidence>
<dbReference type="Pfam" id="PF07992">
    <property type="entry name" value="Pyr_redox_2"/>
    <property type="match status" value="1"/>
</dbReference>
<dbReference type="InterPro" id="IPR036188">
    <property type="entry name" value="FAD/NAD-bd_sf"/>
</dbReference>
<proteinExistence type="predicted"/>
<dbReference type="OrthoDB" id="5168853at2"/>
<name>A0A212U547_9MICO</name>
<dbReference type="EMBL" id="FYEZ01000003">
    <property type="protein sequence ID" value="SNC73316.1"/>
    <property type="molecule type" value="Genomic_DNA"/>
</dbReference>
<feature type="region of interest" description="Disordered" evidence="1">
    <location>
        <begin position="48"/>
        <end position="74"/>
    </location>
</feature>
<evidence type="ECO:0000256" key="1">
    <source>
        <dbReference type="SAM" id="MobiDB-lite"/>
    </source>
</evidence>
<dbReference type="InterPro" id="IPR023753">
    <property type="entry name" value="FAD/NAD-binding_dom"/>
</dbReference>